<gene>
    <name evidence="17" type="ORF">GQ61_00470</name>
</gene>
<dbReference type="SUPFAM" id="SSF51905">
    <property type="entry name" value="FAD/NAD(P)-binding domain"/>
    <property type="match status" value="1"/>
</dbReference>
<dbReference type="InterPro" id="IPR012999">
    <property type="entry name" value="Pyr_OxRdtase_I_AS"/>
</dbReference>
<evidence type="ECO:0000256" key="9">
    <source>
        <dbReference type="ARBA" id="ARBA00023284"/>
    </source>
</evidence>
<evidence type="ECO:0000313" key="18">
    <source>
        <dbReference type="Proteomes" id="UP000237351"/>
    </source>
</evidence>
<dbReference type="FunFam" id="3.50.50.60:FF:000001">
    <property type="entry name" value="Dihydrolipoyl dehydrogenase, mitochondrial"/>
    <property type="match status" value="1"/>
</dbReference>
<evidence type="ECO:0000256" key="13">
    <source>
        <dbReference type="PIRSR" id="PIRSR000350-4"/>
    </source>
</evidence>
<keyword evidence="4 14" id="KW-0285">Flavoprotein</keyword>
<dbReference type="RefSeq" id="WP_085783423.1">
    <property type="nucleotide sequence ID" value="NZ_CP008743.1"/>
</dbReference>
<dbReference type="InterPro" id="IPR016156">
    <property type="entry name" value="FAD/NAD-linked_Rdtase_dimer_sf"/>
</dbReference>
<dbReference type="InterPro" id="IPR036188">
    <property type="entry name" value="FAD/NAD-bd_sf"/>
</dbReference>
<evidence type="ECO:0000256" key="12">
    <source>
        <dbReference type="PIRSR" id="PIRSR000350-3"/>
    </source>
</evidence>
<dbReference type="InterPro" id="IPR001100">
    <property type="entry name" value="Pyr_nuc-diS_OxRdtase"/>
</dbReference>
<keyword evidence="9 14" id="KW-0676">Redox-active center</keyword>
<dbReference type="Pfam" id="PF07992">
    <property type="entry name" value="Pyr_redox_2"/>
    <property type="match status" value="1"/>
</dbReference>
<evidence type="ECO:0000259" key="16">
    <source>
        <dbReference type="Pfam" id="PF07992"/>
    </source>
</evidence>
<dbReference type="KEGG" id="naf:GQ61_00470"/>
<keyword evidence="12" id="KW-0547">Nucleotide-binding</keyword>
<feature type="domain" description="FAD/NAD(P)-binding" evidence="16">
    <location>
        <begin position="5"/>
        <end position="330"/>
    </location>
</feature>
<dbReference type="EC" id="1.8.1.4" evidence="2 14"/>
<evidence type="ECO:0000256" key="3">
    <source>
        <dbReference type="ARBA" id="ARBA00016961"/>
    </source>
</evidence>
<evidence type="ECO:0000256" key="8">
    <source>
        <dbReference type="ARBA" id="ARBA00023157"/>
    </source>
</evidence>
<evidence type="ECO:0000259" key="15">
    <source>
        <dbReference type="Pfam" id="PF02852"/>
    </source>
</evidence>
<evidence type="ECO:0000256" key="11">
    <source>
        <dbReference type="PIRSR" id="PIRSR000350-2"/>
    </source>
</evidence>
<organism evidence="17 18">
    <name type="scientific">Candidatus Nucleicultrix amoebiphila FS5</name>
    <dbReference type="NCBI Taxonomy" id="1414854"/>
    <lineage>
        <taxon>Bacteria</taxon>
        <taxon>Pseudomonadati</taxon>
        <taxon>Pseudomonadota</taxon>
        <taxon>Alphaproteobacteria</taxon>
        <taxon>Holosporales</taxon>
        <taxon>Candidatus Nucleicultricaceae</taxon>
        <taxon>Candidatus Nucleicultrix</taxon>
    </lineage>
</organism>
<comment type="similarity">
    <text evidence="1 14">Belongs to the class-I pyridine nucleotide-disulfide oxidoreductase family.</text>
</comment>
<dbReference type="GO" id="GO:0050660">
    <property type="term" value="F:flavin adenine dinucleotide binding"/>
    <property type="evidence" value="ECO:0007669"/>
    <property type="project" value="InterPro"/>
</dbReference>
<keyword evidence="5 12" id="KW-0274">FAD</keyword>
<dbReference type="PIRSF" id="PIRSF000350">
    <property type="entry name" value="Mercury_reductase_MerA"/>
    <property type="match status" value="1"/>
</dbReference>
<evidence type="ECO:0000313" key="17">
    <source>
        <dbReference type="EMBL" id="ARN84072.1"/>
    </source>
</evidence>
<reference evidence="17 18" key="1">
    <citation type="submission" date="2014-06" db="EMBL/GenBank/DDBJ databases">
        <title>The genome of the endonuclear symbiont Nucleicultrix amoebiphila.</title>
        <authorList>
            <person name="Schulz F."/>
            <person name="Horn M."/>
        </authorList>
    </citation>
    <scope>NUCLEOTIDE SEQUENCE [LARGE SCALE GENOMIC DNA]</scope>
    <source>
        <strain evidence="17 18">FS5</strain>
    </source>
</reference>
<feature type="binding site" evidence="12">
    <location>
        <begin position="182"/>
        <end position="189"/>
    </location>
    <ligand>
        <name>NAD(+)</name>
        <dbReference type="ChEBI" id="CHEBI:57540"/>
    </ligand>
</feature>
<protein>
    <recommendedName>
        <fullName evidence="3 14">Dihydrolipoyl dehydrogenase</fullName>
        <ecNumber evidence="2 14">1.8.1.4</ecNumber>
    </recommendedName>
</protein>
<evidence type="ECO:0000256" key="10">
    <source>
        <dbReference type="ARBA" id="ARBA00049187"/>
    </source>
</evidence>
<dbReference type="STRING" id="1414854.GQ61_00470"/>
<accession>A0A1W6N2K6</accession>
<dbReference type="InterPro" id="IPR050151">
    <property type="entry name" value="Class-I_Pyr_Nuc-Dis_Oxidored"/>
</dbReference>
<evidence type="ECO:0000256" key="6">
    <source>
        <dbReference type="ARBA" id="ARBA00023002"/>
    </source>
</evidence>
<dbReference type="InterPro" id="IPR023753">
    <property type="entry name" value="FAD/NAD-binding_dom"/>
</dbReference>
<comment type="cofactor">
    <cofactor evidence="12 14">
        <name>FAD</name>
        <dbReference type="ChEBI" id="CHEBI:57692"/>
    </cofactor>
    <text evidence="12 14">Binds 1 FAD per subunit.</text>
</comment>
<dbReference type="Gene3D" id="3.50.50.60">
    <property type="entry name" value="FAD/NAD(P)-binding domain"/>
    <property type="match status" value="2"/>
</dbReference>
<feature type="binding site" evidence="12">
    <location>
        <position position="52"/>
    </location>
    <ligand>
        <name>FAD</name>
        <dbReference type="ChEBI" id="CHEBI:57692"/>
    </ligand>
</feature>
<proteinExistence type="inferred from homology"/>
<dbReference type="PANTHER" id="PTHR22912:SF151">
    <property type="entry name" value="DIHYDROLIPOYL DEHYDROGENASE, MITOCHONDRIAL"/>
    <property type="match status" value="1"/>
</dbReference>
<comment type="catalytic activity">
    <reaction evidence="10 14">
        <text>N(6)-[(R)-dihydrolipoyl]-L-lysyl-[protein] + NAD(+) = N(6)-[(R)-lipoyl]-L-lysyl-[protein] + NADH + H(+)</text>
        <dbReference type="Rhea" id="RHEA:15045"/>
        <dbReference type="Rhea" id="RHEA-COMP:10474"/>
        <dbReference type="Rhea" id="RHEA-COMP:10475"/>
        <dbReference type="ChEBI" id="CHEBI:15378"/>
        <dbReference type="ChEBI" id="CHEBI:57540"/>
        <dbReference type="ChEBI" id="CHEBI:57945"/>
        <dbReference type="ChEBI" id="CHEBI:83099"/>
        <dbReference type="ChEBI" id="CHEBI:83100"/>
        <dbReference type="EC" id="1.8.1.4"/>
    </reaction>
</comment>
<dbReference type="SUPFAM" id="SSF55424">
    <property type="entry name" value="FAD/NAD-linked reductases, dimerisation (C-terminal) domain"/>
    <property type="match status" value="1"/>
</dbReference>
<dbReference type="PANTHER" id="PTHR22912">
    <property type="entry name" value="DISULFIDE OXIDOREDUCTASE"/>
    <property type="match status" value="1"/>
</dbReference>
<feature type="disulfide bond" description="Redox-active" evidence="13">
    <location>
        <begin position="43"/>
        <end position="48"/>
    </location>
</feature>
<dbReference type="NCBIfam" id="TIGR01350">
    <property type="entry name" value="lipoamide_DH"/>
    <property type="match status" value="1"/>
</dbReference>
<evidence type="ECO:0000256" key="4">
    <source>
        <dbReference type="ARBA" id="ARBA00022630"/>
    </source>
</evidence>
<dbReference type="PRINTS" id="PR00368">
    <property type="entry name" value="FADPNR"/>
</dbReference>
<evidence type="ECO:0000256" key="7">
    <source>
        <dbReference type="ARBA" id="ARBA00023027"/>
    </source>
</evidence>
<dbReference type="EMBL" id="CP008743">
    <property type="protein sequence ID" value="ARN84072.1"/>
    <property type="molecule type" value="Genomic_DNA"/>
</dbReference>
<feature type="binding site" evidence="12">
    <location>
        <begin position="321"/>
        <end position="324"/>
    </location>
    <ligand>
        <name>FAD</name>
        <dbReference type="ChEBI" id="CHEBI:57692"/>
    </ligand>
</feature>
<feature type="binding site" evidence="12">
    <location>
        <position position="274"/>
    </location>
    <ligand>
        <name>NAD(+)</name>
        <dbReference type="ChEBI" id="CHEBI:57540"/>
    </ligand>
</feature>
<dbReference type="Proteomes" id="UP000237351">
    <property type="component" value="Chromosome"/>
</dbReference>
<dbReference type="GO" id="GO:0006103">
    <property type="term" value="P:2-oxoglutarate metabolic process"/>
    <property type="evidence" value="ECO:0007669"/>
    <property type="project" value="TreeGrafter"/>
</dbReference>
<keyword evidence="18" id="KW-1185">Reference proteome</keyword>
<feature type="binding site" evidence="12">
    <location>
        <position position="315"/>
    </location>
    <ligand>
        <name>FAD</name>
        <dbReference type="ChEBI" id="CHEBI:57692"/>
    </ligand>
</feature>
<dbReference type="GO" id="GO:0004148">
    <property type="term" value="F:dihydrolipoyl dehydrogenase (NADH) activity"/>
    <property type="evidence" value="ECO:0007669"/>
    <property type="project" value="UniProtKB-EC"/>
</dbReference>
<name>A0A1W6N2K6_9PROT</name>
<evidence type="ECO:0000256" key="1">
    <source>
        <dbReference type="ARBA" id="ARBA00007532"/>
    </source>
</evidence>
<keyword evidence="6 14" id="KW-0560">Oxidoreductase</keyword>
<dbReference type="FunFam" id="3.30.390.30:FF:000001">
    <property type="entry name" value="Dihydrolipoyl dehydrogenase"/>
    <property type="match status" value="1"/>
</dbReference>
<evidence type="ECO:0000256" key="14">
    <source>
        <dbReference type="RuleBase" id="RU003692"/>
    </source>
</evidence>
<comment type="miscellaneous">
    <text evidence="14">The active site is a redox-active disulfide bond.</text>
</comment>
<dbReference type="PROSITE" id="PS00076">
    <property type="entry name" value="PYRIDINE_REDOX_1"/>
    <property type="match status" value="1"/>
</dbReference>
<keyword evidence="7 12" id="KW-0520">NAD</keyword>
<dbReference type="Gene3D" id="3.30.390.30">
    <property type="match status" value="1"/>
</dbReference>
<dbReference type="OrthoDB" id="9781772at2"/>
<feature type="domain" description="Pyridine nucleotide-disulphide oxidoreductase dimerisation" evidence="15">
    <location>
        <begin position="349"/>
        <end position="458"/>
    </location>
</feature>
<dbReference type="GO" id="GO:0045252">
    <property type="term" value="C:oxoglutarate dehydrogenase complex"/>
    <property type="evidence" value="ECO:0007669"/>
    <property type="project" value="TreeGrafter"/>
</dbReference>
<dbReference type="PRINTS" id="PR00411">
    <property type="entry name" value="PNDRDTASEI"/>
</dbReference>
<dbReference type="AlphaFoldDB" id="A0A1W6N2K6"/>
<feature type="binding site" evidence="12">
    <location>
        <position position="205"/>
    </location>
    <ligand>
        <name>NAD(+)</name>
        <dbReference type="ChEBI" id="CHEBI:57540"/>
    </ligand>
</feature>
<evidence type="ECO:0000256" key="2">
    <source>
        <dbReference type="ARBA" id="ARBA00012608"/>
    </source>
</evidence>
<dbReference type="Pfam" id="PF02852">
    <property type="entry name" value="Pyr_redox_dim"/>
    <property type="match status" value="1"/>
</dbReference>
<sequence length="468" mass="49862">MSKNYDLIIIGAGPGGYVAAIRAAQLGMKVACVDKRKTLGGVCLNVGCIPSKALLQSSQKWSEVNKLLDIHGIEISGAKLDLSKMMARKNKVVEDLTRGIQYLFKKNNIDFIQGLASFKSTSQVSVKNDSGNETVLNADKIIIASGSSPTLLPGIYLDEEKVVSSTGALSLNILPAKMAVIGGGYIGLEMASVWSRLGSEVTVIEFFDRIVPMMDNEVGQALLKSLRNQGINFKLSTKVTSVKKAKNGLTLTLESAQGGNIEELDADVLLSSAGRRANTEGLALEKIGVALEEAGRIKVDENFKTSVNGIYAIGDVIRGPMLAHKAEEEGVAVAEYLAGQKSHVNYAVIPAVIYTHPEVASVGKTEEELKKSSIAYKVGKFPFSANSRAKANSDVEGFVKVISHAVSDEVLGVHIIHSEAGTMIAEAAMAMEFKASSEDIARTCHAHPTHSEALKEAALSVLGRSIHI</sequence>
<dbReference type="InterPro" id="IPR004099">
    <property type="entry name" value="Pyr_nucl-diS_OxRdtase_dimer"/>
</dbReference>
<feature type="active site" description="Proton acceptor" evidence="11">
    <location>
        <position position="447"/>
    </location>
</feature>
<keyword evidence="8" id="KW-1015">Disulfide bond</keyword>
<dbReference type="InterPro" id="IPR006258">
    <property type="entry name" value="Lipoamide_DH"/>
</dbReference>
<evidence type="ECO:0000256" key="5">
    <source>
        <dbReference type="ARBA" id="ARBA00022827"/>
    </source>
</evidence>